<name>A0A8H7YJC9_AJECA</name>
<accession>A0A8H7YJC9</accession>
<organism evidence="2 3">
    <name type="scientific">Ajellomyces capsulatus</name>
    <name type="common">Darling's disease fungus</name>
    <name type="synonym">Histoplasma capsulatum</name>
    <dbReference type="NCBI Taxonomy" id="5037"/>
    <lineage>
        <taxon>Eukaryota</taxon>
        <taxon>Fungi</taxon>
        <taxon>Dikarya</taxon>
        <taxon>Ascomycota</taxon>
        <taxon>Pezizomycotina</taxon>
        <taxon>Eurotiomycetes</taxon>
        <taxon>Eurotiomycetidae</taxon>
        <taxon>Onygenales</taxon>
        <taxon>Ajellomycetaceae</taxon>
        <taxon>Histoplasma</taxon>
    </lineage>
</organism>
<reference evidence="2 3" key="1">
    <citation type="submission" date="2021-01" db="EMBL/GenBank/DDBJ databases">
        <title>Chromosome-level genome assembly of a human fungal pathogen reveals clustering of transcriptionally co-regulated genes.</title>
        <authorList>
            <person name="Voorhies M."/>
            <person name="Cohen S."/>
            <person name="Shea T.P."/>
            <person name="Petrus S."/>
            <person name="Munoz J.F."/>
            <person name="Poplawski S."/>
            <person name="Goldman W.E."/>
            <person name="Michael T."/>
            <person name="Cuomo C.A."/>
            <person name="Sil A."/>
            <person name="Beyhan S."/>
        </authorList>
    </citation>
    <scope>NUCLEOTIDE SEQUENCE [LARGE SCALE GENOMIC DNA]</scope>
    <source>
        <strain evidence="2 3">G184AR</strain>
    </source>
</reference>
<dbReference type="VEuPathDB" id="FungiDB:I7I52_07583"/>
<gene>
    <name evidence="2" type="ORF">I7I52_07583</name>
</gene>
<dbReference type="AlphaFoldDB" id="A0A8H7YJC9"/>
<dbReference type="EMBL" id="JAEVHI010000005">
    <property type="protein sequence ID" value="KAG5290533.1"/>
    <property type="molecule type" value="Genomic_DNA"/>
</dbReference>
<proteinExistence type="predicted"/>
<evidence type="ECO:0000313" key="3">
    <source>
        <dbReference type="Proteomes" id="UP000670092"/>
    </source>
</evidence>
<feature type="region of interest" description="Disordered" evidence="1">
    <location>
        <begin position="1"/>
        <end position="25"/>
    </location>
</feature>
<protein>
    <submittedName>
        <fullName evidence="2">Uncharacterized protein</fullName>
    </submittedName>
</protein>
<evidence type="ECO:0000256" key="1">
    <source>
        <dbReference type="SAM" id="MobiDB-lite"/>
    </source>
</evidence>
<evidence type="ECO:0000313" key="2">
    <source>
        <dbReference type="EMBL" id="KAG5290533.1"/>
    </source>
</evidence>
<sequence length="77" mass="8487">MLQRFSPTTRIPNAQNFHRLSSNTRRGFGKRIEPFAEAPEQAIHTHGGGAGKGGRTLLYANSIPSRLGITKDLRLQS</sequence>
<dbReference type="Proteomes" id="UP000670092">
    <property type="component" value="Unassembled WGS sequence"/>
</dbReference>
<comment type="caution">
    <text evidence="2">The sequence shown here is derived from an EMBL/GenBank/DDBJ whole genome shotgun (WGS) entry which is preliminary data.</text>
</comment>